<dbReference type="EMBL" id="DS480378">
    <property type="protein sequence ID" value="EDO19566.1"/>
    <property type="molecule type" value="Genomic_DNA"/>
</dbReference>
<reference evidence="2 3" key="1">
    <citation type="journal article" date="2007" name="Proc. Natl. Acad. Sci. U.S.A.">
        <title>Independent sorting-out of thousands of duplicated gene pairs in two yeast species descended from a whole-genome duplication.</title>
        <authorList>
            <person name="Scannell D.R."/>
            <person name="Frank A.C."/>
            <person name="Conant G.C."/>
            <person name="Byrne K.P."/>
            <person name="Woolfit M."/>
            <person name="Wolfe K.H."/>
        </authorList>
    </citation>
    <scope>NUCLEOTIDE SEQUENCE [LARGE SCALE GENOMIC DNA]</scope>
    <source>
        <strain evidence="3">ATCC 22028 / DSM 70294 / BCRC 21397 / CBS 2163 / NBRC 10782 / NRRL Y-8283 / UCD 57-17</strain>
    </source>
</reference>
<evidence type="ECO:0000256" key="1">
    <source>
        <dbReference type="SAM" id="MobiDB-lite"/>
    </source>
</evidence>
<gene>
    <name evidence="2" type="ORF">Kpol_1018p99</name>
</gene>
<dbReference type="KEGG" id="vpo:Kpol_1018p99"/>
<dbReference type="Proteomes" id="UP000000267">
    <property type="component" value="Unassembled WGS sequence"/>
</dbReference>
<feature type="compositionally biased region" description="Polar residues" evidence="1">
    <location>
        <begin position="89"/>
        <end position="98"/>
    </location>
</feature>
<dbReference type="GeneID" id="5547924"/>
<sequence length="207" mass="24062">MVHADMDKDLNSKLMNNIDSSPFRLNDQEREASSELSSPNSHRFYLTPRKGNTRNDDDIDSIYDSVAEQDSSLVDDILSSRKVSLRQMNRKLSMSSPTHGGVRQGMQKSQNQLKQDSRRNKIRERRQVSNRGGIESMEKFIMESERSHELEQLKQIAQENVVSETFLEDIERESKEDESDDELIELLQSQGHWEQELEYLLKDLSIT</sequence>
<feature type="compositionally biased region" description="Basic and acidic residues" evidence="1">
    <location>
        <begin position="1"/>
        <end position="11"/>
    </location>
</feature>
<dbReference type="PhylomeDB" id="A7TDU6"/>
<evidence type="ECO:0000313" key="3">
    <source>
        <dbReference type="Proteomes" id="UP000000267"/>
    </source>
</evidence>
<keyword evidence="3" id="KW-1185">Reference proteome</keyword>
<dbReference type="FunCoup" id="A7TDU6">
    <property type="interactions" value="29"/>
</dbReference>
<dbReference type="RefSeq" id="XP_001647424.1">
    <property type="nucleotide sequence ID" value="XM_001647374.1"/>
</dbReference>
<dbReference type="eggNOG" id="ENOG502S9AV">
    <property type="taxonomic scope" value="Eukaryota"/>
</dbReference>
<name>A7TDU6_VANPO</name>
<feature type="region of interest" description="Disordered" evidence="1">
    <location>
        <begin position="1"/>
        <end position="57"/>
    </location>
</feature>
<proteinExistence type="predicted"/>
<protein>
    <submittedName>
        <fullName evidence="2">Uncharacterized protein</fullName>
    </submittedName>
</protein>
<dbReference type="InParanoid" id="A7TDU6"/>
<evidence type="ECO:0000313" key="2">
    <source>
        <dbReference type="EMBL" id="EDO19566.1"/>
    </source>
</evidence>
<dbReference type="HOGENOM" id="CLU_1327275_0_0_1"/>
<organism evidence="3">
    <name type="scientific">Vanderwaltozyma polyspora (strain ATCC 22028 / DSM 70294 / BCRC 21397 / CBS 2163 / NBRC 10782 / NRRL Y-8283 / UCD 57-17)</name>
    <name type="common">Kluyveromyces polysporus</name>
    <dbReference type="NCBI Taxonomy" id="436907"/>
    <lineage>
        <taxon>Eukaryota</taxon>
        <taxon>Fungi</taxon>
        <taxon>Dikarya</taxon>
        <taxon>Ascomycota</taxon>
        <taxon>Saccharomycotina</taxon>
        <taxon>Saccharomycetes</taxon>
        <taxon>Saccharomycetales</taxon>
        <taxon>Saccharomycetaceae</taxon>
        <taxon>Vanderwaltozyma</taxon>
    </lineage>
</organism>
<accession>A7TDU6</accession>
<dbReference type="OMA" id="MESERSH"/>
<dbReference type="AlphaFoldDB" id="A7TDU6"/>
<feature type="region of interest" description="Disordered" evidence="1">
    <location>
        <begin position="89"/>
        <end position="120"/>
    </location>
</feature>